<sequence length="103" mass="10992">MYLNVTPDSSFNLCPQTIHISPKDPGCVHTILLEEASKLISRDLSEVEPTKSCILSNSSNFVLFILLLSTSFSLSAPAAASLCSSSGPRGEESEDLESSSVSR</sequence>
<evidence type="ECO:0000256" key="1">
    <source>
        <dbReference type="SAM" id="MobiDB-lite"/>
    </source>
</evidence>
<reference evidence="2" key="1">
    <citation type="submission" date="2018-02" db="EMBL/GenBank/DDBJ databases">
        <title>Rhizophora mucronata_Transcriptome.</title>
        <authorList>
            <person name="Meera S.P."/>
            <person name="Sreeshan A."/>
            <person name="Augustine A."/>
        </authorList>
    </citation>
    <scope>NUCLEOTIDE SEQUENCE</scope>
    <source>
        <tissue evidence="2">Leaf</tissue>
    </source>
</reference>
<feature type="region of interest" description="Disordered" evidence="1">
    <location>
        <begin position="80"/>
        <end position="103"/>
    </location>
</feature>
<dbReference type="EMBL" id="GGEC01026070">
    <property type="protein sequence ID" value="MBX06554.1"/>
    <property type="molecule type" value="Transcribed_RNA"/>
</dbReference>
<protein>
    <submittedName>
        <fullName evidence="2">Uncharacterized protein MANES_08G068000</fullName>
    </submittedName>
</protein>
<accession>A0A2P2KLF4</accession>
<dbReference type="AlphaFoldDB" id="A0A2P2KLF4"/>
<organism evidence="2">
    <name type="scientific">Rhizophora mucronata</name>
    <name type="common">Asiatic mangrove</name>
    <dbReference type="NCBI Taxonomy" id="61149"/>
    <lineage>
        <taxon>Eukaryota</taxon>
        <taxon>Viridiplantae</taxon>
        <taxon>Streptophyta</taxon>
        <taxon>Embryophyta</taxon>
        <taxon>Tracheophyta</taxon>
        <taxon>Spermatophyta</taxon>
        <taxon>Magnoliopsida</taxon>
        <taxon>eudicotyledons</taxon>
        <taxon>Gunneridae</taxon>
        <taxon>Pentapetalae</taxon>
        <taxon>rosids</taxon>
        <taxon>fabids</taxon>
        <taxon>Malpighiales</taxon>
        <taxon>Rhizophoraceae</taxon>
        <taxon>Rhizophora</taxon>
    </lineage>
</organism>
<evidence type="ECO:0000313" key="2">
    <source>
        <dbReference type="EMBL" id="MBX06554.1"/>
    </source>
</evidence>
<name>A0A2P2KLF4_RHIMU</name>
<proteinExistence type="predicted"/>